<dbReference type="EMBL" id="NIBG01000026">
    <property type="protein sequence ID" value="PAB57400.1"/>
    <property type="molecule type" value="Genomic_DNA"/>
</dbReference>
<proteinExistence type="predicted"/>
<accession>A0A267MF17</accession>
<evidence type="ECO:0000256" key="5">
    <source>
        <dbReference type="ARBA" id="ARBA00023014"/>
    </source>
</evidence>
<evidence type="ECO:0000313" key="9">
    <source>
        <dbReference type="Proteomes" id="UP000216024"/>
    </source>
</evidence>
<sequence length="157" mass="17108">MKHKINFILNNEEIEYEVEPNKTLLTMLREDFDLTGAKEGCGMGECGACTILLDGKPINACLVLGVEADGREIVTIEGLSNGTKLDDLQVSFIENGALQCGYCTPGMIMSAKGLLKENPTPTEEEVKDSISGNLCRCTGYKKIVEAIMEISNKNNEI</sequence>
<evidence type="ECO:0000313" key="8">
    <source>
        <dbReference type="EMBL" id="PAB57400.1"/>
    </source>
</evidence>
<dbReference type="SUPFAM" id="SSF47741">
    <property type="entry name" value="CO dehydrogenase ISP C-domain like"/>
    <property type="match status" value="1"/>
</dbReference>
<evidence type="ECO:0000256" key="2">
    <source>
        <dbReference type="ARBA" id="ARBA00022723"/>
    </source>
</evidence>
<dbReference type="PROSITE" id="PS00197">
    <property type="entry name" value="2FE2S_FER_1"/>
    <property type="match status" value="1"/>
</dbReference>
<dbReference type="CDD" id="cd00207">
    <property type="entry name" value="fer2"/>
    <property type="match status" value="1"/>
</dbReference>
<keyword evidence="3" id="KW-0560">Oxidoreductase</keyword>
<dbReference type="Gene3D" id="3.10.20.30">
    <property type="match status" value="1"/>
</dbReference>
<reference evidence="8 9" key="1">
    <citation type="submission" date="2017-06" db="EMBL/GenBank/DDBJ databases">
        <title>Draft genome sequence of anaerobic fermentative bacterium Anaeromicrobium sediminis DY2726D isolated from West Pacific Ocean sediments.</title>
        <authorList>
            <person name="Zeng X."/>
        </authorList>
    </citation>
    <scope>NUCLEOTIDE SEQUENCE [LARGE SCALE GENOMIC DNA]</scope>
    <source>
        <strain evidence="8 9">DY2726D</strain>
    </source>
</reference>
<dbReference type="GO" id="GO:0051537">
    <property type="term" value="F:2 iron, 2 sulfur cluster binding"/>
    <property type="evidence" value="ECO:0007669"/>
    <property type="project" value="UniProtKB-KW"/>
</dbReference>
<dbReference type="GO" id="GO:0046872">
    <property type="term" value="F:metal ion binding"/>
    <property type="evidence" value="ECO:0007669"/>
    <property type="project" value="UniProtKB-KW"/>
</dbReference>
<dbReference type="Gene3D" id="1.10.150.120">
    <property type="entry name" value="[2Fe-2S]-binding domain"/>
    <property type="match status" value="1"/>
</dbReference>
<dbReference type="InterPro" id="IPR006058">
    <property type="entry name" value="2Fe2S_fd_BS"/>
</dbReference>
<dbReference type="PROSITE" id="PS51085">
    <property type="entry name" value="2FE2S_FER_2"/>
    <property type="match status" value="1"/>
</dbReference>
<dbReference type="InterPro" id="IPR036884">
    <property type="entry name" value="2Fe-2S-bd_dom_sf"/>
</dbReference>
<dbReference type="InterPro" id="IPR051452">
    <property type="entry name" value="Diverse_Oxidoreductases"/>
</dbReference>
<dbReference type="Pfam" id="PF01799">
    <property type="entry name" value="Fer2_2"/>
    <property type="match status" value="1"/>
</dbReference>
<dbReference type="FunFam" id="1.10.150.120:FF:000003">
    <property type="entry name" value="Carbon monoxide dehydrogenase, small subunit"/>
    <property type="match status" value="1"/>
</dbReference>
<dbReference type="GO" id="GO:0016491">
    <property type="term" value="F:oxidoreductase activity"/>
    <property type="evidence" value="ECO:0007669"/>
    <property type="project" value="UniProtKB-KW"/>
</dbReference>
<dbReference type="Proteomes" id="UP000216024">
    <property type="component" value="Unassembled WGS sequence"/>
</dbReference>
<protein>
    <submittedName>
        <fullName evidence="8">(2Fe-2S)-binding protein</fullName>
    </submittedName>
</protein>
<evidence type="ECO:0000256" key="3">
    <source>
        <dbReference type="ARBA" id="ARBA00023002"/>
    </source>
</evidence>
<dbReference type="InterPro" id="IPR012675">
    <property type="entry name" value="Beta-grasp_dom_sf"/>
</dbReference>
<keyword evidence="2" id="KW-0479">Metal-binding</keyword>
<evidence type="ECO:0000256" key="4">
    <source>
        <dbReference type="ARBA" id="ARBA00023004"/>
    </source>
</evidence>
<dbReference type="PANTHER" id="PTHR44379:SF8">
    <property type="entry name" value="XANTHINE DEHYDROGENASE IRON-SULFUR-BINDING SUBUNIT XDHC-RELATED"/>
    <property type="match status" value="1"/>
</dbReference>
<gene>
    <name evidence="8" type="ORF">CCE28_19080</name>
</gene>
<dbReference type="PANTHER" id="PTHR44379">
    <property type="entry name" value="OXIDOREDUCTASE WITH IRON-SULFUR SUBUNIT"/>
    <property type="match status" value="1"/>
</dbReference>
<name>A0A267MF17_9FIRM</name>
<keyword evidence="5" id="KW-0411">Iron-sulfur</keyword>
<dbReference type="InterPro" id="IPR036010">
    <property type="entry name" value="2Fe-2S_ferredoxin-like_sf"/>
</dbReference>
<keyword evidence="9" id="KW-1185">Reference proteome</keyword>
<dbReference type="InterPro" id="IPR001041">
    <property type="entry name" value="2Fe-2S_ferredoxin-type"/>
</dbReference>
<evidence type="ECO:0000256" key="1">
    <source>
        <dbReference type="ARBA" id="ARBA00022714"/>
    </source>
</evidence>
<keyword evidence="1" id="KW-0001">2Fe-2S</keyword>
<dbReference type="RefSeq" id="WP_095135372.1">
    <property type="nucleotide sequence ID" value="NZ_NIBG01000026.1"/>
</dbReference>
<dbReference type="FunFam" id="3.10.20.30:FF:000020">
    <property type="entry name" value="Xanthine dehydrogenase iron-sulfur subunit"/>
    <property type="match status" value="1"/>
</dbReference>
<feature type="domain" description="2Fe-2S ferredoxin-type" evidence="7">
    <location>
        <begin position="3"/>
        <end position="79"/>
    </location>
</feature>
<dbReference type="InterPro" id="IPR002888">
    <property type="entry name" value="2Fe-2S-bd"/>
</dbReference>
<comment type="pathway">
    <text evidence="6">Alkaloid degradation; nicotine degradation.</text>
</comment>
<dbReference type="AlphaFoldDB" id="A0A267MF17"/>
<dbReference type="SUPFAM" id="SSF54292">
    <property type="entry name" value="2Fe-2S ferredoxin-like"/>
    <property type="match status" value="1"/>
</dbReference>
<comment type="caution">
    <text evidence="8">The sequence shown here is derived from an EMBL/GenBank/DDBJ whole genome shotgun (WGS) entry which is preliminary data.</text>
</comment>
<evidence type="ECO:0000256" key="6">
    <source>
        <dbReference type="ARBA" id="ARBA00060707"/>
    </source>
</evidence>
<keyword evidence="4" id="KW-0408">Iron</keyword>
<evidence type="ECO:0000259" key="7">
    <source>
        <dbReference type="PROSITE" id="PS51085"/>
    </source>
</evidence>
<dbReference type="Pfam" id="PF00111">
    <property type="entry name" value="Fer2"/>
    <property type="match status" value="1"/>
</dbReference>
<dbReference type="OrthoDB" id="9796880at2"/>
<organism evidence="8 9">
    <name type="scientific">Anaeromicrobium sediminis</name>
    <dbReference type="NCBI Taxonomy" id="1478221"/>
    <lineage>
        <taxon>Bacteria</taxon>
        <taxon>Bacillati</taxon>
        <taxon>Bacillota</taxon>
        <taxon>Clostridia</taxon>
        <taxon>Peptostreptococcales</taxon>
        <taxon>Thermotaleaceae</taxon>
        <taxon>Anaeromicrobium</taxon>
    </lineage>
</organism>